<dbReference type="SUPFAM" id="SSF53187">
    <property type="entry name" value="Zn-dependent exopeptidases"/>
    <property type="match status" value="1"/>
</dbReference>
<dbReference type="GO" id="GO:0046872">
    <property type="term" value="F:metal ion binding"/>
    <property type="evidence" value="ECO:0007669"/>
    <property type="project" value="UniProtKB-KW"/>
</dbReference>
<name>A0A1W5ZZF3_9BACI</name>
<dbReference type="Pfam" id="PF07687">
    <property type="entry name" value="M20_dimer"/>
    <property type="match status" value="1"/>
</dbReference>
<dbReference type="KEGG" id="hmn:HM131_18700"/>
<evidence type="ECO:0000256" key="5">
    <source>
        <dbReference type="ARBA" id="ARBA00022801"/>
    </source>
</evidence>
<dbReference type="PANTHER" id="PTHR43808:SF25">
    <property type="entry name" value="PEPTIDASE M20 DIMERISATION DOMAIN-CONTAINING PROTEIN"/>
    <property type="match status" value="1"/>
</dbReference>
<keyword evidence="10" id="KW-1185">Reference proteome</keyword>
<evidence type="ECO:0000259" key="8">
    <source>
        <dbReference type="Pfam" id="PF07687"/>
    </source>
</evidence>
<comment type="similarity">
    <text evidence="3">Belongs to the peptidase M20A family.</text>
</comment>
<dbReference type="InterPro" id="IPR011650">
    <property type="entry name" value="Peptidase_M20_dimer"/>
</dbReference>
<dbReference type="Proteomes" id="UP000192527">
    <property type="component" value="Chromosome"/>
</dbReference>
<feature type="domain" description="Peptidase M20 dimerisation" evidence="8">
    <location>
        <begin position="201"/>
        <end position="311"/>
    </location>
</feature>
<dbReference type="STRING" id="402384.HM131_18700"/>
<dbReference type="Gene3D" id="3.40.630.10">
    <property type="entry name" value="Zn peptidases"/>
    <property type="match status" value="1"/>
</dbReference>
<dbReference type="NCBIfam" id="TIGR01910">
    <property type="entry name" value="DapE-ArgE"/>
    <property type="match status" value="1"/>
</dbReference>
<dbReference type="InterPro" id="IPR002933">
    <property type="entry name" value="Peptidase_M20"/>
</dbReference>
<reference evidence="9 10" key="1">
    <citation type="submission" date="2017-04" db="EMBL/GenBank/DDBJ databases">
        <title>The whole genome sequencing and assembly of Halobacillus mangrovi strain.</title>
        <authorList>
            <person name="Lee S.-J."/>
            <person name="Park M.-K."/>
            <person name="Kim J.-Y."/>
            <person name="Lee Y.-J."/>
            <person name="Yi H."/>
            <person name="Bahn Y.-S."/>
            <person name="Kim J.F."/>
            <person name="Lee D.-W."/>
        </authorList>
    </citation>
    <scope>NUCLEOTIDE SEQUENCE [LARGE SCALE GENOMIC DNA]</scope>
    <source>
        <strain evidence="9 10">KTB 131</strain>
    </source>
</reference>
<evidence type="ECO:0000256" key="4">
    <source>
        <dbReference type="ARBA" id="ARBA00022723"/>
    </source>
</evidence>
<dbReference type="AlphaFoldDB" id="A0A1W5ZZF3"/>
<dbReference type="InterPro" id="IPR010182">
    <property type="entry name" value="ArgE/DapE"/>
</dbReference>
<dbReference type="OrthoDB" id="9792335at2"/>
<keyword evidence="4" id="KW-0479">Metal-binding</keyword>
<protein>
    <submittedName>
        <fullName evidence="9">Acetylornithine deacetylase</fullName>
    </submittedName>
</protein>
<dbReference type="NCBIfam" id="NF005306">
    <property type="entry name" value="PRK06837.1"/>
    <property type="match status" value="1"/>
</dbReference>
<dbReference type="NCBIfam" id="NF005373">
    <property type="entry name" value="PRK06915.1"/>
    <property type="match status" value="1"/>
</dbReference>
<organism evidence="9 10">
    <name type="scientific">Halobacillus mangrovi</name>
    <dbReference type="NCBI Taxonomy" id="402384"/>
    <lineage>
        <taxon>Bacteria</taxon>
        <taxon>Bacillati</taxon>
        <taxon>Bacillota</taxon>
        <taxon>Bacilli</taxon>
        <taxon>Bacillales</taxon>
        <taxon>Bacillaceae</taxon>
        <taxon>Halobacillus</taxon>
    </lineage>
</organism>
<dbReference type="Gene3D" id="3.30.70.360">
    <property type="match status" value="1"/>
</dbReference>
<dbReference type="InterPro" id="IPR036264">
    <property type="entry name" value="Bact_exopeptidase_dim_dom"/>
</dbReference>
<dbReference type="SUPFAM" id="SSF55031">
    <property type="entry name" value="Bacterial exopeptidase dimerisation domain"/>
    <property type="match status" value="1"/>
</dbReference>
<evidence type="ECO:0000256" key="6">
    <source>
        <dbReference type="ARBA" id="ARBA00022833"/>
    </source>
</evidence>
<evidence type="ECO:0000256" key="1">
    <source>
        <dbReference type="ARBA" id="ARBA00001941"/>
    </source>
</evidence>
<sequence>MEYIETVRQYIENHRNDYTTLLQEMVQQPSTAGNERGIQNLIADRLEQLGLQVDKWQLDYDMLSKHEAFCASRNDFEGSENVVGTLKGSGNGRSIILNGHVDVVPEGDLEQWEDEPFSGTVKGDQLFGRGATDMKGGNLASLVAIEAIKASGIQLKGDILYQSVVEEESGGSGTLAAIERGYRADAALIPEPTNMRMFPKQQGSIWFRVFIHGKSAHGGTRYKGVSAIAKSNVVYEQILFLEKERNEGVTDPLYKSNPIPIPINIGRIEGGNWPSSVPDQVVLEGRMGIAPGESIEKAKKEFENHLAKLSEIDEWFAKAPVKVEWFGARWLPGEIDEDHDFMKTIRQAYENYKGKAPQIEASPWGTDGGLLTQLADIPVVVFGPGETNMAHYPNEYIDLNHMFDTAAIIAETLILWCGVEQ</sequence>
<evidence type="ECO:0000313" key="10">
    <source>
        <dbReference type="Proteomes" id="UP000192527"/>
    </source>
</evidence>
<evidence type="ECO:0000256" key="7">
    <source>
        <dbReference type="ARBA" id="ARBA00023285"/>
    </source>
</evidence>
<comment type="cofactor">
    <cofactor evidence="1">
        <name>Co(2+)</name>
        <dbReference type="ChEBI" id="CHEBI:48828"/>
    </cofactor>
</comment>
<evidence type="ECO:0000313" key="9">
    <source>
        <dbReference type="EMBL" id="ARI78745.1"/>
    </source>
</evidence>
<dbReference type="Pfam" id="PF01546">
    <property type="entry name" value="Peptidase_M20"/>
    <property type="match status" value="1"/>
</dbReference>
<comment type="cofactor">
    <cofactor evidence="2">
        <name>Zn(2+)</name>
        <dbReference type="ChEBI" id="CHEBI:29105"/>
    </cofactor>
</comment>
<evidence type="ECO:0000256" key="3">
    <source>
        <dbReference type="ARBA" id="ARBA00006247"/>
    </source>
</evidence>
<proteinExistence type="inferred from homology"/>
<keyword evidence="5" id="KW-0378">Hydrolase</keyword>
<evidence type="ECO:0000256" key="2">
    <source>
        <dbReference type="ARBA" id="ARBA00001947"/>
    </source>
</evidence>
<gene>
    <name evidence="9" type="ORF">HM131_18700</name>
</gene>
<dbReference type="InterPro" id="IPR050072">
    <property type="entry name" value="Peptidase_M20A"/>
</dbReference>
<dbReference type="GO" id="GO:0016787">
    <property type="term" value="F:hydrolase activity"/>
    <property type="evidence" value="ECO:0007669"/>
    <property type="project" value="UniProtKB-KW"/>
</dbReference>
<dbReference type="RefSeq" id="WP_085031204.1">
    <property type="nucleotide sequence ID" value="NZ_CP020772.1"/>
</dbReference>
<keyword evidence="6" id="KW-0862">Zinc</keyword>
<dbReference type="PANTHER" id="PTHR43808">
    <property type="entry name" value="ACETYLORNITHINE DEACETYLASE"/>
    <property type="match status" value="1"/>
</dbReference>
<keyword evidence="7" id="KW-0170">Cobalt</keyword>
<dbReference type="EMBL" id="CP020772">
    <property type="protein sequence ID" value="ARI78745.1"/>
    <property type="molecule type" value="Genomic_DNA"/>
</dbReference>
<accession>A0A1W5ZZF3</accession>